<dbReference type="GO" id="GO:0006310">
    <property type="term" value="P:DNA recombination"/>
    <property type="evidence" value="ECO:0007669"/>
    <property type="project" value="UniProtKB-UniRule"/>
</dbReference>
<sequence length="477" mass="51790">MGAPICHSVRREPTAFSRNPQGSAFPPLRLPVPTENAIKPAKKTPLEPTSEHRYTIRAYSSYRAARRLAFPPFLMDKGTPVMVTAVASKNSAPKINTSKNNTASRTTMAKKEKSKSTKKTAPSAVTKIFSNSPELRNTVEAIEKQFGEGSIMPLGADHICRIEGISTGSLSADIALGGQGIPRGRIIEVYGPESSGKTTLALHVIAEAQKAGGIAAFIDAEHALDPSWAKKLGVDLETLLVSQPGHGEEAMHITEMLIKSNAVDVIVVDSVAALVPKKELDGEIGDSHVGLQARLMSQSMRKLTGAIAKSKTSVIFINQIREKIGVMFGSPETTPGGRALKFYSSCRIDVRRIGQLKDGEEVVGQRVRFKVVKNKVAPPFRTAEFDMMHKDGISYEGDILDFGVEQKILSRTGAWFRYGEMQLGQGKEKARVFLKENPEITEEVKQKILAAGGFDDLLTSKTGTAAETDESPEEDFE</sequence>
<evidence type="ECO:0000256" key="12">
    <source>
        <dbReference type="RuleBase" id="RU004527"/>
    </source>
</evidence>
<dbReference type="GO" id="GO:0140664">
    <property type="term" value="F:ATP-dependent DNA damage sensor activity"/>
    <property type="evidence" value="ECO:0007669"/>
    <property type="project" value="InterPro"/>
</dbReference>
<evidence type="ECO:0000256" key="5">
    <source>
        <dbReference type="ARBA" id="ARBA00022840"/>
    </source>
</evidence>
<feature type="region of interest" description="Disordered" evidence="13">
    <location>
        <begin position="93"/>
        <end position="122"/>
    </location>
</feature>
<keyword evidence="10" id="KW-0963">Cytoplasm</keyword>
<dbReference type="GO" id="GO:0005524">
    <property type="term" value="F:ATP binding"/>
    <property type="evidence" value="ECO:0007669"/>
    <property type="project" value="UniProtKB-UniRule"/>
</dbReference>
<evidence type="ECO:0000256" key="6">
    <source>
        <dbReference type="ARBA" id="ARBA00023125"/>
    </source>
</evidence>
<feature type="compositionally biased region" description="Polar residues" evidence="13">
    <location>
        <begin position="93"/>
        <end position="105"/>
    </location>
</feature>
<keyword evidence="9 10" id="KW-0742">SOS response</keyword>
<feature type="domain" description="RecA family profile 2" evidence="15">
    <location>
        <begin position="325"/>
        <end position="398"/>
    </location>
</feature>
<evidence type="ECO:0000259" key="15">
    <source>
        <dbReference type="PROSITE" id="PS50163"/>
    </source>
</evidence>
<gene>
    <name evidence="10 16" type="primary">recA</name>
    <name evidence="16" type="ORF">Pla144_43850</name>
</gene>
<protein>
    <recommendedName>
        <fullName evidence="2 10">Protein RecA</fullName>
    </recommendedName>
    <alternativeName>
        <fullName evidence="10 11">Recombinase A</fullName>
    </alternativeName>
</protein>
<keyword evidence="8 10" id="KW-0234">DNA repair</keyword>
<dbReference type="AlphaFoldDB" id="A0A5C6CCI4"/>
<dbReference type="GO" id="GO:0006281">
    <property type="term" value="P:DNA repair"/>
    <property type="evidence" value="ECO:0007669"/>
    <property type="project" value="UniProtKB-UniRule"/>
</dbReference>
<dbReference type="InterPro" id="IPR013765">
    <property type="entry name" value="DNA_recomb/repair_RecA"/>
</dbReference>
<dbReference type="PROSITE" id="PS50162">
    <property type="entry name" value="RECA_2"/>
    <property type="match status" value="1"/>
</dbReference>
<keyword evidence="7 10" id="KW-0233">DNA recombination</keyword>
<keyword evidence="3 10" id="KW-0547">Nucleotide-binding</keyword>
<dbReference type="GO" id="GO:0005829">
    <property type="term" value="C:cytosol"/>
    <property type="evidence" value="ECO:0007669"/>
    <property type="project" value="TreeGrafter"/>
</dbReference>
<dbReference type="EMBL" id="SJPS01000008">
    <property type="protein sequence ID" value="TWU21918.1"/>
    <property type="molecule type" value="Genomic_DNA"/>
</dbReference>
<keyword evidence="5 10" id="KW-0067">ATP-binding</keyword>
<dbReference type="PANTHER" id="PTHR45900">
    <property type="entry name" value="RECA"/>
    <property type="match status" value="1"/>
</dbReference>
<comment type="similarity">
    <text evidence="1 10 12">Belongs to the RecA family.</text>
</comment>
<comment type="caution">
    <text evidence="16">The sequence shown here is derived from an EMBL/GenBank/DDBJ whole genome shotgun (WGS) entry which is preliminary data.</text>
</comment>
<keyword evidence="17" id="KW-1185">Reference proteome</keyword>
<comment type="subcellular location">
    <subcellularLocation>
        <location evidence="10">Cytoplasm</location>
    </subcellularLocation>
</comment>
<dbReference type="InterPro" id="IPR049428">
    <property type="entry name" value="RecA-like_N"/>
</dbReference>
<feature type="region of interest" description="Disordered" evidence="13">
    <location>
        <begin position="1"/>
        <end position="33"/>
    </location>
</feature>
<dbReference type="SUPFAM" id="SSF52540">
    <property type="entry name" value="P-loop containing nucleoside triphosphate hydrolases"/>
    <property type="match status" value="1"/>
</dbReference>
<dbReference type="Pfam" id="PF00154">
    <property type="entry name" value="RecA_N"/>
    <property type="match status" value="1"/>
</dbReference>
<name>A0A5C6CCI4_9BACT</name>
<dbReference type="GO" id="GO:0003684">
    <property type="term" value="F:damaged DNA binding"/>
    <property type="evidence" value="ECO:0007669"/>
    <property type="project" value="UniProtKB-UniRule"/>
</dbReference>
<dbReference type="SUPFAM" id="SSF54752">
    <property type="entry name" value="RecA protein, C-terminal domain"/>
    <property type="match status" value="1"/>
</dbReference>
<evidence type="ECO:0000256" key="8">
    <source>
        <dbReference type="ARBA" id="ARBA00023204"/>
    </source>
</evidence>
<accession>A0A5C6CCI4</accession>
<feature type="domain" description="RecA family profile 1" evidence="14">
    <location>
        <begin position="161"/>
        <end position="320"/>
    </location>
</feature>
<evidence type="ECO:0000256" key="3">
    <source>
        <dbReference type="ARBA" id="ARBA00022741"/>
    </source>
</evidence>
<keyword evidence="4 10" id="KW-0227">DNA damage</keyword>
<dbReference type="HAMAP" id="MF_00268">
    <property type="entry name" value="RecA"/>
    <property type="match status" value="1"/>
</dbReference>
<dbReference type="InterPro" id="IPR020588">
    <property type="entry name" value="RecA_ATP-bd"/>
</dbReference>
<dbReference type="InterPro" id="IPR003593">
    <property type="entry name" value="AAA+_ATPase"/>
</dbReference>
<keyword evidence="6 10" id="KW-0238">DNA-binding</keyword>
<evidence type="ECO:0000256" key="9">
    <source>
        <dbReference type="ARBA" id="ARBA00023236"/>
    </source>
</evidence>
<feature type="binding site" evidence="10">
    <location>
        <begin position="191"/>
        <end position="198"/>
    </location>
    <ligand>
        <name>ATP</name>
        <dbReference type="ChEBI" id="CHEBI:30616"/>
    </ligand>
</feature>
<dbReference type="PANTHER" id="PTHR45900:SF1">
    <property type="entry name" value="MITOCHONDRIAL DNA REPAIR PROTEIN RECA HOMOLOG-RELATED"/>
    <property type="match status" value="1"/>
</dbReference>
<reference evidence="16 17" key="1">
    <citation type="submission" date="2019-02" db="EMBL/GenBank/DDBJ databases">
        <title>Deep-cultivation of Planctomycetes and their phenomic and genomic characterization uncovers novel biology.</title>
        <authorList>
            <person name="Wiegand S."/>
            <person name="Jogler M."/>
            <person name="Boedeker C."/>
            <person name="Pinto D."/>
            <person name="Vollmers J."/>
            <person name="Rivas-Marin E."/>
            <person name="Kohn T."/>
            <person name="Peeters S.H."/>
            <person name="Heuer A."/>
            <person name="Rast P."/>
            <person name="Oberbeckmann S."/>
            <person name="Bunk B."/>
            <person name="Jeske O."/>
            <person name="Meyerdierks A."/>
            <person name="Storesund J.E."/>
            <person name="Kallscheuer N."/>
            <person name="Luecker S."/>
            <person name="Lage O.M."/>
            <person name="Pohl T."/>
            <person name="Merkel B.J."/>
            <person name="Hornburger P."/>
            <person name="Mueller R.-W."/>
            <person name="Bruemmer F."/>
            <person name="Labrenz M."/>
            <person name="Spormann A.M."/>
            <person name="Op Den Camp H."/>
            <person name="Overmann J."/>
            <person name="Amann R."/>
            <person name="Jetten M.S.M."/>
            <person name="Mascher T."/>
            <person name="Medema M.H."/>
            <person name="Devos D.P."/>
            <person name="Kaster A.-K."/>
            <person name="Ovreas L."/>
            <person name="Rohde M."/>
            <person name="Galperin M.Y."/>
            <person name="Jogler C."/>
        </authorList>
    </citation>
    <scope>NUCLEOTIDE SEQUENCE [LARGE SCALE GENOMIC DNA]</scope>
    <source>
        <strain evidence="16 17">Pla144</strain>
    </source>
</reference>
<evidence type="ECO:0000259" key="14">
    <source>
        <dbReference type="PROSITE" id="PS50162"/>
    </source>
</evidence>
<dbReference type="InterPro" id="IPR020587">
    <property type="entry name" value="RecA_monomer-monomer_interface"/>
</dbReference>
<organism evidence="16 17">
    <name type="scientific">Bythopirellula polymerisocia</name>
    <dbReference type="NCBI Taxonomy" id="2528003"/>
    <lineage>
        <taxon>Bacteria</taxon>
        <taxon>Pseudomonadati</taxon>
        <taxon>Planctomycetota</taxon>
        <taxon>Planctomycetia</taxon>
        <taxon>Pirellulales</taxon>
        <taxon>Lacipirellulaceae</taxon>
        <taxon>Bythopirellula</taxon>
    </lineage>
</organism>
<dbReference type="InterPro" id="IPR049261">
    <property type="entry name" value="RecA-like_C"/>
</dbReference>
<dbReference type="Gene3D" id="3.40.50.300">
    <property type="entry name" value="P-loop containing nucleotide triphosphate hydrolases"/>
    <property type="match status" value="1"/>
</dbReference>
<dbReference type="PRINTS" id="PR00142">
    <property type="entry name" value="RECA"/>
</dbReference>
<dbReference type="FunFam" id="3.40.50.300:FF:000087">
    <property type="entry name" value="Recombinase RecA"/>
    <property type="match status" value="1"/>
</dbReference>
<dbReference type="SMART" id="SM00382">
    <property type="entry name" value="AAA"/>
    <property type="match status" value="1"/>
</dbReference>
<dbReference type="PROSITE" id="PS50163">
    <property type="entry name" value="RECA_3"/>
    <property type="match status" value="1"/>
</dbReference>
<dbReference type="NCBIfam" id="TIGR02012">
    <property type="entry name" value="tigrfam_recA"/>
    <property type="match status" value="1"/>
</dbReference>
<dbReference type="GO" id="GO:0009432">
    <property type="term" value="P:SOS response"/>
    <property type="evidence" value="ECO:0007669"/>
    <property type="project" value="UniProtKB-UniRule"/>
</dbReference>
<evidence type="ECO:0000256" key="13">
    <source>
        <dbReference type="SAM" id="MobiDB-lite"/>
    </source>
</evidence>
<dbReference type="InterPro" id="IPR027417">
    <property type="entry name" value="P-loop_NTPase"/>
</dbReference>
<dbReference type="CDD" id="cd00983">
    <property type="entry name" value="RecA"/>
    <property type="match status" value="1"/>
</dbReference>
<dbReference type="GO" id="GO:0003697">
    <property type="term" value="F:single-stranded DNA binding"/>
    <property type="evidence" value="ECO:0007669"/>
    <property type="project" value="UniProtKB-UniRule"/>
</dbReference>
<dbReference type="Proteomes" id="UP000318437">
    <property type="component" value="Unassembled WGS sequence"/>
</dbReference>
<comment type="function">
    <text evidence="10">Can catalyze the hydrolysis of ATP in the presence of single-stranded DNA, the ATP-dependent uptake of single-stranded DNA by duplex DNA, and the ATP-dependent hybridization of homologous single-stranded DNAs. It interacts with LexA causing its activation and leading to its autocatalytic cleavage.</text>
</comment>
<evidence type="ECO:0000313" key="17">
    <source>
        <dbReference type="Proteomes" id="UP000318437"/>
    </source>
</evidence>
<evidence type="ECO:0000256" key="2">
    <source>
        <dbReference type="ARBA" id="ARBA00015553"/>
    </source>
</evidence>
<evidence type="ECO:0000256" key="4">
    <source>
        <dbReference type="ARBA" id="ARBA00022763"/>
    </source>
</evidence>
<proteinExistence type="inferred from homology"/>
<dbReference type="InterPro" id="IPR023400">
    <property type="entry name" value="RecA_C_sf"/>
</dbReference>
<evidence type="ECO:0000313" key="16">
    <source>
        <dbReference type="EMBL" id="TWU21918.1"/>
    </source>
</evidence>
<evidence type="ECO:0000256" key="11">
    <source>
        <dbReference type="RuleBase" id="RU000526"/>
    </source>
</evidence>
<evidence type="ECO:0000256" key="1">
    <source>
        <dbReference type="ARBA" id="ARBA00009391"/>
    </source>
</evidence>
<evidence type="ECO:0000256" key="10">
    <source>
        <dbReference type="HAMAP-Rule" id="MF_00268"/>
    </source>
</evidence>
<dbReference type="Pfam" id="PF21096">
    <property type="entry name" value="RecA_C"/>
    <property type="match status" value="1"/>
</dbReference>
<evidence type="ECO:0000256" key="7">
    <source>
        <dbReference type="ARBA" id="ARBA00023172"/>
    </source>
</evidence>